<protein>
    <submittedName>
        <fullName evidence="2">Uncharacterized protein</fullName>
    </submittedName>
</protein>
<evidence type="ECO:0000256" key="1">
    <source>
        <dbReference type="SAM" id="MobiDB-lite"/>
    </source>
</evidence>
<feature type="region of interest" description="Disordered" evidence="1">
    <location>
        <begin position="137"/>
        <end position="170"/>
    </location>
</feature>
<keyword evidence="3" id="KW-1185">Reference proteome</keyword>
<dbReference type="EMBL" id="VBQZ03000046">
    <property type="protein sequence ID" value="MXQ88519.1"/>
    <property type="molecule type" value="Genomic_DNA"/>
</dbReference>
<dbReference type="AlphaFoldDB" id="A0A6B0REB5"/>
<proteinExistence type="predicted"/>
<comment type="caution">
    <text evidence="2">The sequence shown here is derived from an EMBL/GenBank/DDBJ whole genome shotgun (WGS) entry which is preliminary data.</text>
</comment>
<gene>
    <name evidence="2" type="ORF">E5288_WYG006660</name>
</gene>
<reference evidence="2" key="1">
    <citation type="submission" date="2019-10" db="EMBL/GenBank/DDBJ databases">
        <title>The sequence and de novo assembly of the wild yak genome.</title>
        <authorList>
            <person name="Liu Y."/>
        </authorList>
    </citation>
    <scope>NUCLEOTIDE SEQUENCE [LARGE SCALE GENOMIC DNA]</scope>
    <source>
        <strain evidence="2">WY2019</strain>
    </source>
</reference>
<name>A0A6B0REB5_9CETA</name>
<sequence>MATISKQEACQLPPGEEELGVCETHLPRYHSHRLPTWTSKRSWQETGALPPLPVTYEPEPRLLECVSHPPWLQLSPRRLDLPSPCQPYAEPPETVLFPEHNAVACAPPTLSDARSAIHCTANPSPSLQTHLQISPERPAKIHPPPRGWAPLADIPPSKPERYAHPLCLRP</sequence>
<evidence type="ECO:0000313" key="2">
    <source>
        <dbReference type="EMBL" id="MXQ88519.1"/>
    </source>
</evidence>
<organism evidence="2 3">
    <name type="scientific">Bos mutus</name>
    <name type="common">wild yak</name>
    <dbReference type="NCBI Taxonomy" id="72004"/>
    <lineage>
        <taxon>Eukaryota</taxon>
        <taxon>Metazoa</taxon>
        <taxon>Chordata</taxon>
        <taxon>Craniata</taxon>
        <taxon>Vertebrata</taxon>
        <taxon>Euteleostomi</taxon>
        <taxon>Mammalia</taxon>
        <taxon>Eutheria</taxon>
        <taxon>Laurasiatheria</taxon>
        <taxon>Artiodactyla</taxon>
        <taxon>Ruminantia</taxon>
        <taxon>Pecora</taxon>
        <taxon>Bovidae</taxon>
        <taxon>Bovinae</taxon>
        <taxon>Bos</taxon>
    </lineage>
</organism>
<evidence type="ECO:0000313" key="3">
    <source>
        <dbReference type="Proteomes" id="UP000322234"/>
    </source>
</evidence>
<dbReference type="Proteomes" id="UP000322234">
    <property type="component" value="Unassembled WGS sequence"/>
</dbReference>
<accession>A0A6B0REB5</accession>